<organism evidence="1 2">
    <name type="scientific">Candidatus Shapirobacteria bacterium CG08_land_8_20_14_0_20_39_18</name>
    <dbReference type="NCBI Taxonomy" id="1974883"/>
    <lineage>
        <taxon>Bacteria</taxon>
        <taxon>Candidatus Shapironibacteriota</taxon>
    </lineage>
</organism>
<sequence length="161" mass="18721">MSFIFLDESGDLGFNPQKQSSKYLSATDSSIMAICLNKSRVHTKLQDEKHVLYNYVTNILLDRILSKKLISGNEKILLIVSKRETNRFLNDNFTFYLKNQAKLNHNILIDVAIKTPAEEKALQVVDFVSWSLFKKYESQNTEYYGIFKKLVVEENMLFPLK</sequence>
<dbReference type="AlphaFoldDB" id="A0A2M6XCP3"/>
<dbReference type="Proteomes" id="UP000228996">
    <property type="component" value="Unassembled WGS sequence"/>
</dbReference>
<accession>A0A2M6XCP3</accession>
<evidence type="ECO:0008006" key="3">
    <source>
        <dbReference type="Google" id="ProtNLM"/>
    </source>
</evidence>
<evidence type="ECO:0000313" key="1">
    <source>
        <dbReference type="EMBL" id="PIU03406.1"/>
    </source>
</evidence>
<proteinExistence type="predicted"/>
<protein>
    <recommendedName>
        <fullName evidence="3">DUF3800 domain-containing protein</fullName>
    </recommendedName>
</protein>
<dbReference type="InterPro" id="IPR024524">
    <property type="entry name" value="DUF3800"/>
</dbReference>
<dbReference type="EMBL" id="PEYO01000017">
    <property type="protein sequence ID" value="PIU03406.1"/>
    <property type="molecule type" value="Genomic_DNA"/>
</dbReference>
<dbReference type="SUPFAM" id="SSF116742">
    <property type="entry name" value="eIF2alpha middle domain-like"/>
    <property type="match status" value="1"/>
</dbReference>
<name>A0A2M6XCP3_9BACT</name>
<evidence type="ECO:0000313" key="2">
    <source>
        <dbReference type="Proteomes" id="UP000228996"/>
    </source>
</evidence>
<dbReference type="InterPro" id="IPR024054">
    <property type="entry name" value="TIF2_asu_middle_sf"/>
</dbReference>
<gene>
    <name evidence="1" type="ORF">COT44_03105</name>
</gene>
<reference evidence="2" key="1">
    <citation type="submission" date="2017-09" db="EMBL/GenBank/DDBJ databases">
        <title>Depth-based differentiation of microbial function through sediment-hosted aquifers and enrichment of novel symbionts in the deep terrestrial subsurface.</title>
        <authorList>
            <person name="Probst A.J."/>
            <person name="Ladd B."/>
            <person name="Jarett J.K."/>
            <person name="Geller-Mcgrath D.E."/>
            <person name="Sieber C.M.K."/>
            <person name="Emerson J.B."/>
            <person name="Anantharaman K."/>
            <person name="Thomas B.C."/>
            <person name="Malmstrom R."/>
            <person name="Stieglmeier M."/>
            <person name="Klingl A."/>
            <person name="Woyke T."/>
            <person name="Ryan C.M."/>
            <person name="Banfield J.F."/>
        </authorList>
    </citation>
    <scope>NUCLEOTIDE SEQUENCE [LARGE SCALE GENOMIC DNA]</scope>
</reference>
<dbReference type="Pfam" id="PF12686">
    <property type="entry name" value="DUF3800"/>
    <property type="match status" value="1"/>
</dbReference>
<comment type="caution">
    <text evidence="1">The sequence shown here is derived from an EMBL/GenBank/DDBJ whole genome shotgun (WGS) entry which is preliminary data.</text>
</comment>